<gene>
    <name evidence="1" type="primary">ywnA</name>
    <name evidence="1" type="ORF">MPEAHAMD_4214</name>
</gene>
<dbReference type="InterPro" id="IPR036388">
    <property type="entry name" value="WH-like_DNA-bd_sf"/>
</dbReference>
<dbReference type="AlphaFoldDB" id="A0AA37HDQ4"/>
<dbReference type="GO" id="GO:0003700">
    <property type="term" value="F:DNA-binding transcription factor activity"/>
    <property type="evidence" value="ECO:0007669"/>
    <property type="project" value="TreeGrafter"/>
</dbReference>
<dbReference type="PANTHER" id="PTHR33221:SF15">
    <property type="entry name" value="HTH-TYPE TRANSCRIPTIONAL REGULATOR YWGB-RELATED"/>
    <property type="match status" value="1"/>
</dbReference>
<reference evidence="1" key="1">
    <citation type="journal article" date="2016" name="Front. Microbiol.">
        <title>Genome Sequence of the Piezophilic, Mesophilic Sulfate-Reducing Bacterium Desulfovibrio indicus J2T.</title>
        <authorList>
            <person name="Cao J."/>
            <person name="Maignien L."/>
            <person name="Shao Z."/>
            <person name="Alain K."/>
            <person name="Jebbar M."/>
        </authorList>
    </citation>
    <scope>NUCLEOTIDE SEQUENCE</scope>
    <source>
        <strain evidence="1">JCM 32048</strain>
    </source>
</reference>
<dbReference type="InterPro" id="IPR000944">
    <property type="entry name" value="Tscrpt_reg_Rrf2"/>
</dbReference>
<evidence type="ECO:0000313" key="2">
    <source>
        <dbReference type="Proteomes" id="UP001055286"/>
    </source>
</evidence>
<comment type="caution">
    <text evidence="1">The sequence shown here is derived from an EMBL/GenBank/DDBJ whole genome shotgun (WGS) entry which is preliminary data.</text>
</comment>
<dbReference type="Gene3D" id="1.10.10.10">
    <property type="entry name" value="Winged helix-like DNA-binding domain superfamily/Winged helix DNA-binding domain"/>
    <property type="match status" value="1"/>
</dbReference>
<organism evidence="1 2">
    <name type="scientific">Methylobacterium frigidaeris</name>
    <dbReference type="NCBI Taxonomy" id="2038277"/>
    <lineage>
        <taxon>Bacteria</taxon>
        <taxon>Pseudomonadati</taxon>
        <taxon>Pseudomonadota</taxon>
        <taxon>Alphaproteobacteria</taxon>
        <taxon>Hyphomicrobiales</taxon>
        <taxon>Methylobacteriaceae</taxon>
        <taxon>Methylobacterium</taxon>
    </lineage>
</organism>
<dbReference type="SUPFAM" id="SSF46785">
    <property type="entry name" value="Winged helix' DNA-binding domain"/>
    <property type="match status" value="1"/>
</dbReference>
<dbReference type="Pfam" id="PF02082">
    <property type="entry name" value="Rrf2"/>
    <property type="match status" value="1"/>
</dbReference>
<proteinExistence type="predicted"/>
<sequence length="140" mass="14914">MAANSLLASAVQALCVIAWRGAEGANAELLARSLDTNPVVVRRILKALERNGLVRLRPGRHGGVELSRSPADISLDEVYRAVEPKGALFVLRERGNARCPVQRAMTVALPPVFRAADEAVADVLRQTSLAMLAQQAAPPG</sequence>
<reference evidence="1" key="2">
    <citation type="submission" date="2021-08" db="EMBL/GenBank/DDBJ databases">
        <authorList>
            <person name="Tani A."/>
            <person name="Ola A."/>
            <person name="Ogura Y."/>
            <person name="Katsura K."/>
            <person name="Hayashi T."/>
        </authorList>
    </citation>
    <scope>NUCLEOTIDE SEQUENCE</scope>
    <source>
        <strain evidence="1">JCM 32048</strain>
    </source>
</reference>
<name>A0AA37HDQ4_9HYPH</name>
<dbReference type="EMBL" id="BPQJ01000021">
    <property type="protein sequence ID" value="GJD64040.1"/>
    <property type="molecule type" value="Genomic_DNA"/>
</dbReference>
<dbReference type="Proteomes" id="UP001055286">
    <property type="component" value="Unassembled WGS sequence"/>
</dbReference>
<dbReference type="PROSITE" id="PS51197">
    <property type="entry name" value="HTH_RRF2_2"/>
    <property type="match status" value="1"/>
</dbReference>
<dbReference type="PANTHER" id="PTHR33221">
    <property type="entry name" value="WINGED HELIX-TURN-HELIX TRANSCRIPTIONAL REGULATOR, RRF2 FAMILY"/>
    <property type="match status" value="1"/>
</dbReference>
<accession>A0AA37HDQ4</accession>
<dbReference type="InterPro" id="IPR036390">
    <property type="entry name" value="WH_DNA-bd_sf"/>
</dbReference>
<protein>
    <submittedName>
        <fullName evidence="1">HTH-type transcriptional regulator YwnA</fullName>
    </submittedName>
</protein>
<keyword evidence="2" id="KW-1185">Reference proteome</keyword>
<dbReference type="GO" id="GO:0005829">
    <property type="term" value="C:cytosol"/>
    <property type="evidence" value="ECO:0007669"/>
    <property type="project" value="TreeGrafter"/>
</dbReference>
<evidence type="ECO:0000313" key="1">
    <source>
        <dbReference type="EMBL" id="GJD64040.1"/>
    </source>
</evidence>
<dbReference type="RefSeq" id="WP_238192330.1">
    <property type="nucleotide sequence ID" value="NZ_BPQJ01000021.1"/>
</dbReference>